<evidence type="ECO:0000256" key="1">
    <source>
        <dbReference type="SAM" id="MobiDB-lite"/>
    </source>
</evidence>
<dbReference type="AlphaFoldDB" id="A0A4Y2MMH2"/>
<feature type="compositionally biased region" description="Low complexity" evidence="1">
    <location>
        <begin position="94"/>
        <end position="114"/>
    </location>
</feature>
<dbReference type="EMBL" id="BGPR01123732">
    <property type="protein sequence ID" value="GBN27729.1"/>
    <property type="molecule type" value="Genomic_DNA"/>
</dbReference>
<accession>A0A4Y2MMH2</accession>
<evidence type="ECO:0000313" key="3">
    <source>
        <dbReference type="Proteomes" id="UP000499080"/>
    </source>
</evidence>
<protein>
    <submittedName>
        <fullName evidence="2">Uncharacterized protein</fullName>
    </submittedName>
</protein>
<dbReference type="Proteomes" id="UP000499080">
    <property type="component" value="Unassembled WGS sequence"/>
</dbReference>
<feature type="non-terminal residue" evidence="2">
    <location>
        <position position="1"/>
    </location>
</feature>
<comment type="caution">
    <text evidence="2">The sequence shown here is derived from an EMBL/GenBank/DDBJ whole genome shotgun (WGS) entry which is preliminary data.</text>
</comment>
<feature type="compositionally biased region" description="Low complexity" evidence="1">
    <location>
        <begin position="130"/>
        <end position="157"/>
    </location>
</feature>
<sequence>ESFLKNLLYKTEKEIEKSPYNLNFIKHSDVIENTKCESLAKEVLSTTKLKLPTLTNADDLKVRLHAALQSKAALRTAISKRQTPVTALEDEITDTGSESETTAESSKCETTAESSKCETTGTEVETTDAGSEGETTDAGSEGETTGTGSENTTTVSSNRETADTVSIRKALEAAFKPETTERVSKQKASDSYWKPTAEASSKCETTETVLQRFSNLESETNNAVEQKVRLDWFENIVRTVVEYNNSKYSDPADANNQVQRKADKYLKQLKDMIRSLIDTLEDYEE</sequence>
<evidence type="ECO:0000313" key="2">
    <source>
        <dbReference type="EMBL" id="GBN27729.1"/>
    </source>
</evidence>
<proteinExistence type="predicted"/>
<gene>
    <name evidence="2" type="ORF">AVEN_175859_1</name>
</gene>
<name>A0A4Y2MMH2_ARAVE</name>
<keyword evidence="3" id="KW-1185">Reference proteome</keyword>
<feature type="region of interest" description="Disordered" evidence="1">
    <location>
        <begin position="85"/>
        <end position="163"/>
    </location>
</feature>
<organism evidence="2 3">
    <name type="scientific">Araneus ventricosus</name>
    <name type="common">Orbweaver spider</name>
    <name type="synonym">Epeira ventricosa</name>
    <dbReference type="NCBI Taxonomy" id="182803"/>
    <lineage>
        <taxon>Eukaryota</taxon>
        <taxon>Metazoa</taxon>
        <taxon>Ecdysozoa</taxon>
        <taxon>Arthropoda</taxon>
        <taxon>Chelicerata</taxon>
        <taxon>Arachnida</taxon>
        <taxon>Araneae</taxon>
        <taxon>Araneomorphae</taxon>
        <taxon>Entelegynae</taxon>
        <taxon>Araneoidea</taxon>
        <taxon>Araneidae</taxon>
        <taxon>Araneus</taxon>
    </lineage>
</organism>
<reference evidence="2 3" key="1">
    <citation type="journal article" date="2019" name="Sci. Rep.">
        <title>Orb-weaving spider Araneus ventricosus genome elucidates the spidroin gene catalogue.</title>
        <authorList>
            <person name="Kono N."/>
            <person name="Nakamura H."/>
            <person name="Ohtoshi R."/>
            <person name="Moran D.A.P."/>
            <person name="Shinohara A."/>
            <person name="Yoshida Y."/>
            <person name="Fujiwara M."/>
            <person name="Mori M."/>
            <person name="Tomita M."/>
            <person name="Arakawa K."/>
        </authorList>
    </citation>
    <scope>NUCLEOTIDE SEQUENCE [LARGE SCALE GENOMIC DNA]</scope>
</reference>